<dbReference type="Pfam" id="PF08240">
    <property type="entry name" value="ADH_N"/>
    <property type="match status" value="1"/>
</dbReference>
<proteinExistence type="inferred from homology"/>
<evidence type="ECO:0000256" key="3">
    <source>
        <dbReference type="ARBA" id="ARBA00022723"/>
    </source>
</evidence>
<dbReference type="InterPro" id="IPR011032">
    <property type="entry name" value="GroES-like_sf"/>
</dbReference>
<evidence type="ECO:0000256" key="4">
    <source>
        <dbReference type="ARBA" id="ARBA00022833"/>
    </source>
</evidence>
<keyword evidence="5" id="KW-0560">Oxidoreductase</keyword>
<comment type="cofactor">
    <cofactor evidence="1">
        <name>Zn(2+)</name>
        <dbReference type="ChEBI" id="CHEBI:29105"/>
    </cofactor>
</comment>
<evidence type="ECO:0000313" key="9">
    <source>
        <dbReference type="Proteomes" id="UP000613740"/>
    </source>
</evidence>
<feature type="region of interest" description="Disordered" evidence="6">
    <location>
        <begin position="287"/>
        <end position="309"/>
    </location>
</feature>
<feature type="compositionally biased region" description="Low complexity" evidence="6">
    <location>
        <begin position="290"/>
        <end position="307"/>
    </location>
</feature>
<feature type="compositionally biased region" description="Polar residues" evidence="6">
    <location>
        <begin position="1"/>
        <end position="10"/>
    </location>
</feature>
<dbReference type="Proteomes" id="UP000613740">
    <property type="component" value="Unassembled WGS sequence"/>
</dbReference>
<dbReference type="OrthoDB" id="256333at2759"/>
<accession>A0A835W559</accession>
<keyword evidence="4" id="KW-0862">Zinc</keyword>
<keyword evidence="3" id="KW-0479">Metal-binding</keyword>
<dbReference type="InterPro" id="IPR036291">
    <property type="entry name" value="NAD(P)-bd_dom_sf"/>
</dbReference>
<dbReference type="Gene3D" id="3.90.180.10">
    <property type="entry name" value="Medium-chain alcohol dehydrogenases, catalytic domain"/>
    <property type="match status" value="1"/>
</dbReference>
<dbReference type="InterPro" id="IPR013154">
    <property type="entry name" value="ADH-like_N"/>
</dbReference>
<evidence type="ECO:0000256" key="1">
    <source>
        <dbReference type="ARBA" id="ARBA00001947"/>
    </source>
</evidence>
<dbReference type="AlphaFoldDB" id="A0A835W559"/>
<gene>
    <name evidence="8" type="ORF">HYH02_011670</name>
</gene>
<dbReference type="SUPFAM" id="SSF50129">
    <property type="entry name" value="GroES-like"/>
    <property type="match status" value="1"/>
</dbReference>
<evidence type="ECO:0000256" key="6">
    <source>
        <dbReference type="SAM" id="MobiDB-lite"/>
    </source>
</evidence>
<dbReference type="GO" id="GO:0016491">
    <property type="term" value="F:oxidoreductase activity"/>
    <property type="evidence" value="ECO:0007669"/>
    <property type="project" value="UniProtKB-KW"/>
</dbReference>
<evidence type="ECO:0000313" key="8">
    <source>
        <dbReference type="EMBL" id="KAG2436166.1"/>
    </source>
</evidence>
<feature type="domain" description="Alcohol dehydrogenase-like N-terminal" evidence="7">
    <location>
        <begin position="25"/>
        <end position="150"/>
    </location>
</feature>
<dbReference type="PANTHER" id="PTHR43350">
    <property type="entry name" value="NAD-DEPENDENT ALCOHOL DEHYDROGENASE"/>
    <property type="match status" value="1"/>
</dbReference>
<comment type="similarity">
    <text evidence="2">Belongs to the zinc-containing alcohol dehydrogenase family.</text>
</comment>
<dbReference type="Gene3D" id="3.40.50.720">
    <property type="entry name" value="NAD(P)-binding Rossmann-like Domain"/>
    <property type="match status" value="1"/>
</dbReference>
<dbReference type="SUPFAM" id="SSF51735">
    <property type="entry name" value="NAD(P)-binding Rossmann-fold domains"/>
    <property type="match status" value="1"/>
</dbReference>
<comment type="caution">
    <text evidence="8">The sequence shown here is derived from an EMBL/GenBank/DDBJ whole genome shotgun (WGS) entry which is preliminary data.</text>
</comment>
<dbReference type="GO" id="GO:0046872">
    <property type="term" value="F:metal ion binding"/>
    <property type="evidence" value="ECO:0007669"/>
    <property type="project" value="UniProtKB-KW"/>
</dbReference>
<feature type="region of interest" description="Disordered" evidence="6">
    <location>
        <begin position="1"/>
        <end position="26"/>
    </location>
</feature>
<evidence type="ECO:0000256" key="2">
    <source>
        <dbReference type="ARBA" id="ARBA00008072"/>
    </source>
</evidence>
<reference evidence="8" key="1">
    <citation type="journal article" date="2020" name="bioRxiv">
        <title>Comparative genomics of Chlamydomonas.</title>
        <authorList>
            <person name="Craig R.J."/>
            <person name="Hasan A.R."/>
            <person name="Ness R.W."/>
            <person name="Keightley P.D."/>
        </authorList>
    </citation>
    <scope>NUCLEOTIDE SEQUENCE</scope>
    <source>
        <strain evidence="8">CCAP 11/173</strain>
    </source>
</reference>
<dbReference type="EMBL" id="JAEHOD010000050">
    <property type="protein sequence ID" value="KAG2436166.1"/>
    <property type="molecule type" value="Genomic_DNA"/>
</dbReference>
<protein>
    <recommendedName>
        <fullName evidence="7">Alcohol dehydrogenase-like N-terminal domain-containing protein</fullName>
    </recommendedName>
</protein>
<name>A0A835W559_9CHLO</name>
<evidence type="ECO:0000259" key="7">
    <source>
        <dbReference type="Pfam" id="PF08240"/>
    </source>
</evidence>
<dbReference type="PANTHER" id="PTHR43350:SF2">
    <property type="entry name" value="GROES-LIKE ZINC-BINDING ALCOHOL DEHYDROGENASE FAMILY PROTEIN"/>
    <property type="match status" value="1"/>
</dbReference>
<sequence>MNALTFSTAEMTPKLDKDRPVPKPGPGEVLIKVSRAGVCSTDLEIIRGYVPGYNGVLGHEFVGTVVAYGPPPPAAAAGSGPDTGSWPPARTPLGTRVVGEINCNDAHYTCADAIFQRNHAPGRSVLGIIGRDGCLAEFLTLPALNLHVVPPGLSDAEAVFAEPLAAACRIPEQGLPRQPGGDRVAVIGDGKLGLLTAAVLSRHITAAGGPPLTLVGRHAAKMALVPGNLDRVVSEGDGAAVADRLGGQFGLVVEASGSAHGIRTALALCRPLGTVLLKSTVSTLQPPAPAAGAAAPQQGQQGPAAAPAPAPTWAELANDIVVNEKVLVGSRCGPFDAALRLMAEDAGVRGLLRAMVAAELPLREAGATALERAASKGTLKVQVVM</sequence>
<keyword evidence="9" id="KW-1185">Reference proteome</keyword>
<evidence type="ECO:0000256" key="5">
    <source>
        <dbReference type="ARBA" id="ARBA00023002"/>
    </source>
</evidence>
<organism evidence="8 9">
    <name type="scientific">Chlamydomonas schloesseri</name>
    <dbReference type="NCBI Taxonomy" id="2026947"/>
    <lineage>
        <taxon>Eukaryota</taxon>
        <taxon>Viridiplantae</taxon>
        <taxon>Chlorophyta</taxon>
        <taxon>core chlorophytes</taxon>
        <taxon>Chlorophyceae</taxon>
        <taxon>CS clade</taxon>
        <taxon>Chlamydomonadales</taxon>
        <taxon>Chlamydomonadaceae</taxon>
        <taxon>Chlamydomonas</taxon>
    </lineage>
</organism>